<evidence type="ECO:0000256" key="1">
    <source>
        <dbReference type="ARBA" id="ARBA00022679"/>
    </source>
</evidence>
<dbReference type="EMBL" id="JANIEX010000001">
    <property type="protein sequence ID" value="KAJ3577041.1"/>
    <property type="molecule type" value="Genomic_DNA"/>
</dbReference>
<dbReference type="Gene3D" id="3.10.10.10">
    <property type="entry name" value="HIV Type 1 Reverse Transcriptase, subunit A, domain 1"/>
    <property type="match status" value="1"/>
</dbReference>
<name>A0AAD5W2Z8_9AGAR</name>
<evidence type="ECO:0000256" key="6">
    <source>
        <dbReference type="SAM" id="MobiDB-lite"/>
    </source>
</evidence>
<dbReference type="Pfam" id="PF17919">
    <property type="entry name" value="RT_RNaseH_2"/>
    <property type="match status" value="1"/>
</dbReference>
<feature type="domain" description="Reverse transcriptase" evidence="7">
    <location>
        <begin position="949"/>
        <end position="1129"/>
    </location>
</feature>
<dbReference type="CDD" id="cd01647">
    <property type="entry name" value="RT_LTR"/>
    <property type="match status" value="1"/>
</dbReference>
<dbReference type="PANTHER" id="PTHR37984">
    <property type="entry name" value="PROTEIN CBG26694"/>
    <property type="match status" value="1"/>
</dbReference>
<keyword evidence="4" id="KW-0255">Endonuclease</keyword>
<evidence type="ECO:0000313" key="9">
    <source>
        <dbReference type="Proteomes" id="UP001213000"/>
    </source>
</evidence>
<dbReference type="PROSITE" id="PS50878">
    <property type="entry name" value="RT_POL"/>
    <property type="match status" value="1"/>
</dbReference>
<protein>
    <recommendedName>
        <fullName evidence="7">Reverse transcriptase domain-containing protein</fullName>
    </recommendedName>
</protein>
<keyword evidence="1" id="KW-0808">Transferase</keyword>
<dbReference type="InterPro" id="IPR043502">
    <property type="entry name" value="DNA/RNA_pol_sf"/>
</dbReference>
<keyword evidence="9" id="KW-1185">Reference proteome</keyword>
<feature type="compositionally biased region" description="Basic and acidic residues" evidence="6">
    <location>
        <begin position="545"/>
        <end position="555"/>
    </location>
</feature>
<keyword evidence="2" id="KW-0548">Nucleotidyltransferase</keyword>
<dbReference type="GO" id="GO:0016779">
    <property type="term" value="F:nucleotidyltransferase activity"/>
    <property type="evidence" value="ECO:0007669"/>
    <property type="project" value="UniProtKB-KW"/>
</dbReference>
<evidence type="ECO:0000256" key="2">
    <source>
        <dbReference type="ARBA" id="ARBA00022695"/>
    </source>
</evidence>
<organism evidence="8 9">
    <name type="scientific">Leucocoprinus birnbaumii</name>
    <dbReference type="NCBI Taxonomy" id="56174"/>
    <lineage>
        <taxon>Eukaryota</taxon>
        <taxon>Fungi</taxon>
        <taxon>Dikarya</taxon>
        <taxon>Basidiomycota</taxon>
        <taxon>Agaricomycotina</taxon>
        <taxon>Agaricomycetes</taxon>
        <taxon>Agaricomycetidae</taxon>
        <taxon>Agaricales</taxon>
        <taxon>Agaricineae</taxon>
        <taxon>Agaricaceae</taxon>
        <taxon>Leucocoprinus</taxon>
    </lineage>
</organism>
<proteinExistence type="predicted"/>
<dbReference type="InterPro" id="IPR045358">
    <property type="entry name" value="Ty3_capsid"/>
</dbReference>
<evidence type="ECO:0000256" key="5">
    <source>
        <dbReference type="ARBA" id="ARBA00023268"/>
    </source>
</evidence>
<dbReference type="InterPro" id="IPR043128">
    <property type="entry name" value="Rev_trsase/Diguanyl_cyclase"/>
</dbReference>
<dbReference type="InterPro" id="IPR000477">
    <property type="entry name" value="RT_dom"/>
</dbReference>
<evidence type="ECO:0000256" key="3">
    <source>
        <dbReference type="ARBA" id="ARBA00022722"/>
    </source>
</evidence>
<dbReference type="InterPro" id="IPR021109">
    <property type="entry name" value="Peptidase_aspartic_dom_sf"/>
</dbReference>
<dbReference type="InterPro" id="IPR041588">
    <property type="entry name" value="Integrase_H2C2"/>
</dbReference>
<dbReference type="InterPro" id="IPR041577">
    <property type="entry name" value="RT_RNaseH_2"/>
</dbReference>
<dbReference type="PANTHER" id="PTHR37984:SF5">
    <property type="entry name" value="PROTEIN NYNRIN-LIKE"/>
    <property type="match status" value="1"/>
</dbReference>
<evidence type="ECO:0000256" key="4">
    <source>
        <dbReference type="ARBA" id="ARBA00022759"/>
    </source>
</evidence>
<feature type="region of interest" description="Disordered" evidence="6">
    <location>
        <begin position="533"/>
        <end position="580"/>
    </location>
</feature>
<dbReference type="SUPFAM" id="SSF50630">
    <property type="entry name" value="Acid proteases"/>
    <property type="match status" value="1"/>
</dbReference>
<evidence type="ECO:0000259" key="7">
    <source>
        <dbReference type="PROSITE" id="PS50878"/>
    </source>
</evidence>
<dbReference type="Gene3D" id="3.30.420.10">
    <property type="entry name" value="Ribonuclease H-like superfamily/Ribonuclease H"/>
    <property type="match status" value="1"/>
</dbReference>
<keyword evidence="5" id="KW-0511">Multifunctional enzyme</keyword>
<dbReference type="Gene3D" id="1.10.340.70">
    <property type="match status" value="1"/>
</dbReference>
<keyword evidence="4" id="KW-0378">Hydrolase</keyword>
<dbReference type="GO" id="GO:0004519">
    <property type="term" value="F:endonuclease activity"/>
    <property type="evidence" value="ECO:0007669"/>
    <property type="project" value="UniProtKB-KW"/>
</dbReference>
<comment type="caution">
    <text evidence="8">The sequence shown here is derived from an EMBL/GenBank/DDBJ whole genome shotgun (WGS) entry which is preliminary data.</text>
</comment>
<evidence type="ECO:0000313" key="8">
    <source>
        <dbReference type="EMBL" id="KAJ3577041.1"/>
    </source>
</evidence>
<gene>
    <name evidence="8" type="ORF">NP233_g61</name>
</gene>
<dbReference type="Pfam" id="PF13650">
    <property type="entry name" value="Asp_protease_2"/>
    <property type="match status" value="1"/>
</dbReference>
<dbReference type="Pfam" id="PF19259">
    <property type="entry name" value="Ty3_capsid"/>
    <property type="match status" value="1"/>
</dbReference>
<dbReference type="InterPro" id="IPR050951">
    <property type="entry name" value="Retrovirus_Pol_polyprotein"/>
</dbReference>
<reference evidence="8" key="1">
    <citation type="submission" date="2022-07" db="EMBL/GenBank/DDBJ databases">
        <title>Genome Sequence of Leucocoprinus birnbaumii.</title>
        <authorList>
            <person name="Buettner E."/>
        </authorList>
    </citation>
    <scope>NUCLEOTIDE SEQUENCE</scope>
    <source>
        <strain evidence="8">VT141</strain>
    </source>
</reference>
<dbReference type="FunFam" id="3.30.70.270:FF:000020">
    <property type="entry name" value="Transposon Tf2-6 polyprotein-like Protein"/>
    <property type="match status" value="1"/>
</dbReference>
<dbReference type="Pfam" id="PF17921">
    <property type="entry name" value="Integrase_H2C2"/>
    <property type="match status" value="1"/>
</dbReference>
<dbReference type="Pfam" id="PF00078">
    <property type="entry name" value="RVT_1"/>
    <property type="match status" value="1"/>
</dbReference>
<dbReference type="CDD" id="cd09274">
    <property type="entry name" value="RNase_HI_RT_Ty3"/>
    <property type="match status" value="1"/>
</dbReference>
<accession>A0AAD5W2Z8</accession>
<dbReference type="Gene3D" id="3.30.70.270">
    <property type="match status" value="2"/>
</dbReference>
<feature type="compositionally biased region" description="Low complexity" evidence="6">
    <location>
        <begin position="558"/>
        <end position="580"/>
    </location>
</feature>
<dbReference type="SUPFAM" id="SSF56672">
    <property type="entry name" value="DNA/RNA polymerases"/>
    <property type="match status" value="1"/>
</dbReference>
<dbReference type="CDD" id="cd00303">
    <property type="entry name" value="retropepsin_like"/>
    <property type="match status" value="1"/>
</dbReference>
<dbReference type="Proteomes" id="UP001213000">
    <property type="component" value="Unassembled WGS sequence"/>
</dbReference>
<dbReference type="GO" id="GO:0003676">
    <property type="term" value="F:nucleic acid binding"/>
    <property type="evidence" value="ECO:0007669"/>
    <property type="project" value="InterPro"/>
</dbReference>
<dbReference type="Gene3D" id="2.40.70.10">
    <property type="entry name" value="Acid Proteases"/>
    <property type="match status" value="1"/>
</dbReference>
<sequence>MPKSKKSKHTIFALDETTCQMEKITISSDTRRKFKDAGKVRKVFKPPKPEPIQTPTFSPERLQEIQQEHKEHLSSLPLLARLTSERKCLVDRLSDPPLPLIQRIEPHPYHIPPPIPNTLHFHQTKKLLRIKEFKELVEPTFDRIRPFFDKLTNEAKWGGGDEHFNPIFDWFYRLEDIVFEMDTIEMSNYTPFVPPNTLDEYDLNTWAPNLTQEVNLENIGWTEASMVNRCRVFHNAHTMTIQTVKTYIDNVVTNLNNHYNQALGTAYNRIAILEEELVAAITQVRNCQNELNRLPVSINNGVGKTKVPEPPTFAGSENKMHLEDWLNQVALYCSATGIINDHQKIVCALTRLRAPATTYMKAYFNNVQENLDLGTWDSFVQELKSIYGQRDDKEGAKKELTQLWANKDLAKKNFIKYVEHYRTLARIVNYTDEVHIDKLREVVPEELRHALVFYELKNEVPKDWDSYIKLLMNAYKALHPEKTQAVIFGNASGSGNKDPEAMEIDQAKKKKNKEVNSQEKVQKYCQICAGKGYKSKSKSHNTTDCYDKPGNEGKRPQKPAASSSSNKPIPSGSSNSINKGKSFKSRLLEMLSNINDDDDSETPSDVIDINSATIEEIPDPKPAGKKAIMHNDNALNGSQRLTGPKLKGRAQSGSSVPNVGSDNSEVVLESCVNNISRNKTASFKVPVTLWVYGTKVQTEALVDSGATTNFIDREFVKRNNLATNRLATPYKVINADGTPNKAGQITEYVRAYVEIGSHKSTHYLFVTQLGNKDMMIGYSYLYKHNPSINWQKGEWEFTRCPDTCAYKARKTQDLEAGANELQLDFDNSWESSLDDLGDEDMDNHYINWVDVNDPHNHQQAMVIASMFDKDIEEMLDDEDTKYWKSHVPEWLHEYGDVFSKTKSERMPIRKPYDHSIEFVEGAMLPKPAKVYPLSPTERNSLDTWIDEELRKGYIQPSTSPIAAPFFFVKKHDGSLRPVMDYRALNNITVKNRYPIPRISDLIESLSQASIFTKIDLRWGYNNVRIKKGDEWKTAFITRRGLFEANVMYFGFSNAPATFQSMMNNILEDLIRDGHVMVYLDDILIFGSDLKEHRKLVKEVLKRLQDNDLYAKAEKCFFEQSSIKYLGMIISKNQVAMDEEKLSGVLEWPVPRKVKQVQAFLGFANFYRRFIQNFAKIAKPLSDLSKKDKPWEWGEDQQSAFEALKKAFTTAPILRIPDDVNPFRLSTDASDFATGAVLSQLDPNDNLWHPVAFFSKSLDVHERNYEIYDKELLAIIRGLEEYRHHLEGHPEKFEIWSDHQNLTYFRSAQKLTRRQARWALYLTRFYYTLHHKPGKTMQAEDPLSRRSDHEEGVNFDNEDQILLKPEFFAVHAVEAVHESPINDEQILREVKQALLSDEVTKDYKSLLQSGPREFGKSLQDWNYENGLLLYRGKVYIPKSTNDHLRQRIVQIHHDLPSAGHPGRWKTYELVSRNYWWPSMSIFVKKYVTGCDVCQRMKNRPQQPFGPLMPNKVPNGPWEIISTDLITQLPESNGYDAICVVVDRLTKRAHSSPSTTRFIIKRSSTITV</sequence>
<keyword evidence="3" id="KW-0540">Nuclease</keyword>
<dbReference type="InterPro" id="IPR036397">
    <property type="entry name" value="RNaseH_sf"/>
</dbReference>